<protein>
    <recommendedName>
        <fullName evidence="3">Ig-like domain-containing protein</fullName>
    </recommendedName>
</protein>
<reference evidence="1 2" key="1">
    <citation type="journal article" date="2023" name="Sci. Data">
        <title>Genome assembly of the Korean intertidal mud-creeper Batillaria attramentaria.</title>
        <authorList>
            <person name="Patra A.K."/>
            <person name="Ho P.T."/>
            <person name="Jun S."/>
            <person name="Lee S.J."/>
            <person name="Kim Y."/>
            <person name="Won Y.J."/>
        </authorList>
    </citation>
    <scope>NUCLEOTIDE SEQUENCE [LARGE SCALE GENOMIC DNA]</scope>
    <source>
        <strain evidence="1">Wonlab-2016</strain>
    </source>
</reference>
<comment type="caution">
    <text evidence="1">The sequence shown here is derived from an EMBL/GenBank/DDBJ whole genome shotgun (WGS) entry which is preliminary data.</text>
</comment>
<organism evidence="1 2">
    <name type="scientific">Batillaria attramentaria</name>
    <dbReference type="NCBI Taxonomy" id="370345"/>
    <lineage>
        <taxon>Eukaryota</taxon>
        <taxon>Metazoa</taxon>
        <taxon>Spiralia</taxon>
        <taxon>Lophotrochozoa</taxon>
        <taxon>Mollusca</taxon>
        <taxon>Gastropoda</taxon>
        <taxon>Caenogastropoda</taxon>
        <taxon>Sorbeoconcha</taxon>
        <taxon>Cerithioidea</taxon>
        <taxon>Batillariidae</taxon>
        <taxon>Batillaria</taxon>
    </lineage>
</organism>
<name>A0ABD0LD04_9CAEN</name>
<evidence type="ECO:0008006" key="3">
    <source>
        <dbReference type="Google" id="ProtNLM"/>
    </source>
</evidence>
<proteinExistence type="predicted"/>
<evidence type="ECO:0000313" key="1">
    <source>
        <dbReference type="EMBL" id="KAK7497185.1"/>
    </source>
</evidence>
<evidence type="ECO:0000313" key="2">
    <source>
        <dbReference type="Proteomes" id="UP001519460"/>
    </source>
</evidence>
<accession>A0ABD0LD04</accession>
<keyword evidence="2" id="KW-1185">Reference proteome</keyword>
<sequence length="136" mass="15151">MQQSGREKWKCDAKSCPKSDKVQAWFTGDRVLNQEDTTSLTAGWSVQVHCSVTGKSSSSSSDACPWRSENLSKVSQHLRDDDAPRFHQCRTTLDVGQQIVPQPLDADQVNVEGRRALSSRRRLDEGKSQAGCFLLL</sequence>
<dbReference type="AlphaFoldDB" id="A0ABD0LD04"/>
<dbReference type="EMBL" id="JACVVK020000060">
    <property type="protein sequence ID" value="KAK7497185.1"/>
    <property type="molecule type" value="Genomic_DNA"/>
</dbReference>
<gene>
    <name evidence="1" type="ORF">BaRGS_00011479</name>
</gene>
<dbReference type="Proteomes" id="UP001519460">
    <property type="component" value="Unassembled WGS sequence"/>
</dbReference>